<protein>
    <submittedName>
        <fullName evidence="1">Uncharacterized protein</fullName>
    </submittedName>
</protein>
<comment type="caution">
    <text evidence="1">The sequence shown here is derived from an EMBL/GenBank/DDBJ whole genome shotgun (WGS) entry which is preliminary data.</text>
</comment>
<dbReference type="EMBL" id="BARS01013130">
    <property type="protein sequence ID" value="GAF93717.1"/>
    <property type="molecule type" value="Genomic_DNA"/>
</dbReference>
<evidence type="ECO:0000313" key="1">
    <source>
        <dbReference type="EMBL" id="GAF93717.1"/>
    </source>
</evidence>
<name>X0TZX7_9ZZZZ</name>
<dbReference type="AlphaFoldDB" id="X0TZX7"/>
<accession>X0TZX7</accession>
<gene>
    <name evidence="1" type="ORF">S01H1_22995</name>
</gene>
<organism evidence="1">
    <name type="scientific">marine sediment metagenome</name>
    <dbReference type="NCBI Taxonomy" id="412755"/>
    <lineage>
        <taxon>unclassified sequences</taxon>
        <taxon>metagenomes</taxon>
        <taxon>ecological metagenomes</taxon>
    </lineage>
</organism>
<reference evidence="1" key="1">
    <citation type="journal article" date="2014" name="Front. Microbiol.">
        <title>High frequency of phylogenetically diverse reductive dehalogenase-homologous genes in deep subseafloor sedimentary metagenomes.</title>
        <authorList>
            <person name="Kawai M."/>
            <person name="Futagami T."/>
            <person name="Toyoda A."/>
            <person name="Takaki Y."/>
            <person name="Nishi S."/>
            <person name="Hori S."/>
            <person name="Arai W."/>
            <person name="Tsubouchi T."/>
            <person name="Morono Y."/>
            <person name="Uchiyama I."/>
            <person name="Ito T."/>
            <person name="Fujiyama A."/>
            <person name="Inagaki F."/>
            <person name="Takami H."/>
        </authorList>
    </citation>
    <scope>NUCLEOTIDE SEQUENCE</scope>
    <source>
        <strain evidence="1">Expedition CK06-06</strain>
    </source>
</reference>
<feature type="non-terminal residue" evidence="1">
    <location>
        <position position="152"/>
    </location>
</feature>
<proteinExistence type="predicted"/>
<sequence>MLVTETHTKAETMLNFVKGQLDRNDLLRYIFPEVVIDDTWKRQNRWSNTAIDLPSKGVTRDPSIQVLGVGNAAQGIHVDHIFLDDIIGQKDMLSPIEAENTWKWFSNVEELLVTPDRSKPYGSNLYLIGTHYAPEDLYDRVRKNKDEYRWIK</sequence>